<dbReference type="Gene3D" id="3.30.390.150">
    <property type="match status" value="1"/>
</dbReference>
<dbReference type="GO" id="GO:0005615">
    <property type="term" value="C:extracellular space"/>
    <property type="evidence" value="ECO:0007669"/>
    <property type="project" value="TreeGrafter"/>
</dbReference>
<accession>A0AAU9WYG5</accession>
<gene>
    <name evidence="3" type="ORF">PMEA_00013784</name>
</gene>
<sequence>SSVSKYSLELSEGGRTFKEEIAIDITKGTETFHVPKTSPNESAGDIIYDFKRQVTMIHLPAEKACYMASSVDKTPTPAVLKEALETQTPRTQGEDLPTTSTEIQMKVVGLLDDRSVLSTGMVNLCANLPIYAVVRSAMNPNDKEADVESDEGVDELVDEEARDFPEITDLYDIPDARKSY</sequence>
<evidence type="ECO:0000313" key="4">
    <source>
        <dbReference type="Proteomes" id="UP001159428"/>
    </source>
</evidence>
<evidence type="ECO:0000259" key="2">
    <source>
        <dbReference type="PROSITE" id="PS50869"/>
    </source>
</evidence>
<dbReference type="PROSITE" id="PS50869">
    <property type="entry name" value="BRICHOS"/>
    <property type="match status" value="1"/>
</dbReference>
<dbReference type="GO" id="GO:0007585">
    <property type="term" value="P:respiratory gaseous exchange by respiratory system"/>
    <property type="evidence" value="ECO:0007669"/>
    <property type="project" value="InterPro"/>
</dbReference>
<dbReference type="PANTHER" id="PTHR10800:SF4">
    <property type="entry name" value="PULMONARY SURFACTANT-ASSOCIATED PROTEIN C"/>
    <property type="match status" value="1"/>
</dbReference>
<dbReference type="InterPro" id="IPR007084">
    <property type="entry name" value="BRICHOS_dom"/>
</dbReference>
<keyword evidence="1" id="KW-1015">Disulfide bond</keyword>
<organism evidence="3 4">
    <name type="scientific">Pocillopora meandrina</name>
    <dbReference type="NCBI Taxonomy" id="46732"/>
    <lineage>
        <taxon>Eukaryota</taxon>
        <taxon>Metazoa</taxon>
        <taxon>Cnidaria</taxon>
        <taxon>Anthozoa</taxon>
        <taxon>Hexacorallia</taxon>
        <taxon>Scleractinia</taxon>
        <taxon>Astrocoeniina</taxon>
        <taxon>Pocilloporidae</taxon>
        <taxon>Pocillopora</taxon>
    </lineage>
</organism>
<keyword evidence="4" id="KW-1185">Reference proteome</keyword>
<dbReference type="Proteomes" id="UP001159428">
    <property type="component" value="Unassembled WGS sequence"/>
</dbReference>
<name>A0AAU9WYG5_9CNID</name>
<protein>
    <recommendedName>
        <fullName evidence="2">BRICHOS domain-containing protein</fullName>
    </recommendedName>
</protein>
<dbReference type="AlphaFoldDB" id="A0AAU9WYG5"/>
<dbReference type="EMBL" id="CALNXJ010000024">
    <property type="protein sequence ID" value="CAH3130040.1"/>
    <property type="molecule type" value="Genomic_DNA"/>
</dbReference>
<comment type="caution">
    <text evidence="3">The sequence shown here is derived from an EMBL/GenBank/DDBJ whole genome shotgun (WGS) entry which is preliminary data.</text>
</comment>
<reference evidence="3 4" key="1">
    <citation type="submission" date="2022-05" db="EMBL/GenBank/DDBJ databases">
        <authorList>
            <consortium name="Genoscope - CEA"/>
            <person name="William W."/>
        </authorList>
    </citation>
    <scope>NUCLEOTIDE SEQUENCE [LARGE SCALE GENOMIC DNA]</scope>
</reference>
<dbReference type="PANTHER" id="PTHR10800">
    <property type="entry name" value="PULMONARY SURFACTANT-ASSOCIATED PROTEIN C"/>
    <property type="match status" value="1"/>
</dbReference>
<dbReference type="InterPro" id="IPR001729">
    <property type="entry name" value="SP-C"/>
</dbReference>
<dbReference type="Pfam" id="PF04089">
    <property type="entry name" value="BRICHOS"/>
    <property type="match status" value="1"/>
</dbReference>
<feature type="domain" description="BRICHOS" evidence="2">
    <location>
        <begin position="38"/>
        <end position="133"/>
    </location>
</feature>
<evidence type="ECO:0000256" key="1">
    <source>
        <dbReference type="ARBA" id="ARBA00023157"/>
    </source>
</evidence>
<proteinExistence type="predicted"/>
<feature type="non-terminal residue" evidence="3">
    <location>
        <position position="1"/>
    </location>
</feature>
<evidence type="ECO:0000313" key="3">
    <source>
        <dbReference type="EMBL" id="CAH3130040.1"/>
    </source>
</evidence>